<comment type="similarity">
    <text evidence="4">Belongs to the glycosyl hydrolase 3 family.</text>
</comment>
<dbReference type="Proteomes" id="UP001302812">
    <property type="component" value="Unassembled WGS sequence"/>
</dbReference>
<dbReference type="Pfam" id="PF00933">
    <property type="entry name" value="Glyco_hydro_3"/>
    <property type="match status" value="1"/>
</dbReference>
<proteinExistence type="inferred from homology"/>
<protein>
    <recommendedName>
        <fullName evidence="14">Beta-glucosidase cel3A</fullName>
        <ecNumber evidence="5">3.2.1.21</ecNumber>
    </recommendedName>
    <alternativeName>
        <fullName evidence="15">Beta-D-glucoside glucohydrolase cel3A</fullName>
    </alternativeName>
    <alternativeName>
        <fullName evidence="17">Cellobiase cel3A</fullName>
    </alternativeName>
    <alternativeName>
        <fullName evidence="16">Gentiobiase cel3A</fullName>
    </alternativeName>
</protein>
<evidence type="ECO:0000313" key="21">
    <source>
        <dbReference type="EMBL" id="KAK4113625.1"/>
    </source>
</evidence>
<dbReference type="GO" id="GO:0008422">
    <property type="term" value="F:beta-glucosidase activity"/>
    <property type="evidence" value="ECO:0007669"/>
    <property type="project" value="UniProtKB-EC"/>
</dbReference>
<dbReference type="InterPro" id="IPR017853">
    <property type="entry name" value="GH"/>
</dbReference>
<dbReference type="AlphaFoldDB" id="A0AAN6TFV8"/>
<gene>
    <name evidence="21" type="ORF">N656DRAFT_778427</name>
</gene>
<evidence type="ECO:0000256" key="14">
    <source>
        <dbReference type="ARBA" id="ARBA00070030"/>
    </source>
</evidence>
<keyword evidence="6" id="KW-0964">Secreted</keyword>
<evidence type="ECO:0000256" key="18">
    <source>
        <dbReference type="SAM" id="MobiDB-lite"/>
    </source>
</evidence>
<keyword evidence="12" id="KW-0326">Glycosidase</keyword>
<dbReference type="GO" id="GO:0030245">
    <property type="term" value="P:cellulose catabolic process"/>
    <property type="evidence" value="ECO:0007669"/>
    <property type="project" value="UniProtKB-KW"/>
</dbReference>
<keyword evidence="13" id="KW-0624">Polysaccharide degradation</keyword>
<sequence length="863" mass="91903">MAAEAAEKTTFIDNDNPSSAAPDTAAATKQSQQSWITQRFPFLRTKRGIAITVAVILVIIGGGLAGLAALPKHRGGGAAAGEEDGAGDRPGATIDDTYFYGQSPPVYPSPNMTGSGSWTEAFLKAKELVGQMTLAEKVNLTGGVSSNTSCNGFLPAVPRLGFPGMCLSDAGNGLRGTDFVSSWPSGIHVGASWNKALARRRGTGMGGEFRTKGVNVLLGPVVGPAGRVVLSGRNWEGFSSDPYLSGVLVSETVSAVQAVGVITSTKHYVANEQETNRMPSGDTESVSSNIDDRTMHELYLWAFQDAVRAGSGNIMCSYNRLNNSYGCANSKALNGLLKTELGFQGWVVSDWGAQHAGVATALAGMDVVMPTGNALWGSHLADAVNNGSVPESRLDDMVTRTIASWYQMRQDQDFPRPGVGMAMDLTGPHEVIDARNSSSRSTLFDGAVEGHVLVKNIRNALPLQSPKMLSIFGYSAKNPDKTNPSGGLSPWLFGADSFNWTEFGAGFLGWSGDVGKTAIAFNGTIYSGGGSGATPKSTVISPFDVLTQQAYDDGTALFWDFESGTPAVNPMSSACLVFGNAYATEGADRPSLRDDYTDGLIKHVADRCNNTVVIFHNAGIRLVDQFIDHPNVTAVMLAHLPGEASGRALVSLLYGRSNPSGKLPYTVARNESDYAVLGPDLPPEPEGGDMFGSFPQSNFTEGVFVDYRHFDANNITPRYPFGFGLSYTTFNYSNLSVQKAEDQSLNFDEYPTGAVVQGGQADLWDVLVNVSADVTNTGPVDGAEVAQLYVGIPAEGAPVRQLRGFEKPFLNSSSTQTVRFGLTRRDLSVWDVVVQRWRLVRGEYTIEVGGSSRDLPLVGRVTI</sequence>
<evidence type="ECO:0000256" key="13">
    <source>
        <dbReference type="ARBA" id="ARBA00023326"/>
    </source>
</evidence>
<comment type="catalytic activity">
    <reaction evidence="1">
        <text>Hydrolysis of terminal, non-reducing beta-D-glucosyl residues with release of beta-D-glucose.</text>
        <dbReference type="EC" id="3.2.1.21"/>
    </reaction>
</comment>
<comment type="caution">
    <text evidence="21">The sequence shown here is derived from an EMBL/GenBank/DDBJ whole genome shotgun (WGS) entry which is preliminary data.</text>
</comment>
<dbReference type="GO" id="GO:0005576">
    <property type="term" value="C:extracellular region"/>
    <property type="evidence" value="ECO:0007669"/>
    <property type="project" value="UniProtKB-SubCell"/>
</dbReference>
<dbReference type="InterPro" id="IPR002772">
    <property type="entry name" value="Glyco_hydro_3_C"/>
</dbReference>
<evidence type="ECO:0000256" key="12">
    <source>
        <dbReference type="ARBA" id="ARBA00023295"/>
    </source>
</evidence>
<dbReference type="Pfam" id="PF01915">
    <property type="entry name" value="Glyco_hydro_3_C"/>
    <property type="match status" value="1"/>
</dbReference>
<dbReference type="Gene3D" id="2.60.40.10">
    <property type="entry name" value="Immunoglobulins"/>
    <property type="match status" value="1"/>
</dbReference>
<evidence type="ECO:0000256" key="16">
    <source>
        <dbReference type="ARBA" id="ARBA00083231"/>
    </source>
</evidence>
<dbReference type="SUPFAM" id="SSF52279">
    <property type="entry name" value="Beta-D-glucan exohydrolase, C-terminal domain"/>
    <property type="match status" value="1"/>
</dbReference>
<dbReference type="SMART" id="SM01217">
    <property type="entry name" value="Fn3_like"/>
    <property type="match status" value="1"/>
</dbReference>
<dbReference type="PRINTS" id="PR00133">
    <property type="entry name" value="GLHYDRLASE3"/>
</dbReference>
<keyword evidence="22" id="KW-1185">Reference proteome</keyword>
<dbReference type="InterPro" id="IPR050288">
    <property type="entry name" value="Cellulose_deg_GH3"/>
</dbReference>
<dbReference type="EMBL" id="MU853339">
    <property type="protein sequence ID" value="KAK4113625.1"/>
    <property type="molecule type" value="Genomic_DNA"/>
</dbReference>
<dbReference type="InterPro" id="IPR013783">
    <property type="entry name" value="Ig-like_fold"/>
</dbReference>
<dbReference type="FunFam" id="3.20.20.300:FF:000002">
    <property type="entry name" value="Probable beta-glucosidase"/>
    <property type="match status" value="1"/>
</dbReference>
<accession>A0AAN6TFV8</accession>
<keyword evidence="11" id="KW-0119">Carbohydrate metabolism</keyword>
<evidence type="ECO:0000256" key="17">
    <source>
        <dbReference type="ARBA" id="ARBA00083611"/>
    </source>
</evidence>
<keyword evidence="8 21" id="KW-0378">Hydrolase</keyword>
<dbReference type="GeneID" id="89939132"/>
<dbReference type="InterPro" id="IPR026891">
    <property type="entry name" value="Fn3-like"/>
</dbReference>
<dbReference type="SUPFAM" id="SSF51445">
    <property type="entry name" value="(Trans)glycosidases"/>
    <property type="match status" value="1"/>
</dbReference>
<feature type="region of interest" description="Disordered" evidence="18">
    <location>
        <begin position="1"/>
        <end position="31"/>
    </location>
</feature>
<evidence type="ECO:0000256" key="5">
    <source>
        <dbReference type="ARBA" id="ARBA00012744"/>
    </source>
</evidence>
<keyword evidence="19" id="KW-0812">Transmembrane</keyword>
<evidence type="ECO:0000256" key="3">
    <source>
        <dbReference type="ARBA" id="ARBA00004987"/>
    </source>
</evidence>
<organism evidence="21 22">
    <name type="scientific">Canariomyces notabilis</name>
    <dbReference type="NCBI Taxonomy" id="2074819"/>
    <lineage>
        <taxon>Eukaryota</taxon>
        <taxon>Fungi</taxon>
        <taxon>Dikarya</taxon>
        <taxon>Ascomycota</taxon>
        <taxon>Pezizomycotina</taxon>
        <taxon>Sordariomycetes</taxon>
        <taxon>Sordariomycetidae</taxon>
        <taxon>Sordariales</taxon>
        <taxon>Chaetomiaceae</taxon>
        <taxon>Canariomyces</taxon>
    </lineage>
</organism>
<keyword evidence="19" id="KW-0472">Membrane</keyword>
<evidence type="ECO:0000259" key="20">
    <source>
        <dbReference type="SMART" id="SM01217"/>
    </source>
</evidence>
<dbReference type="FunFam" id="2.60.40.10:FF:000757">
    <property type="entry name" value="Beta-glucosidase G"/>
    <property type="match status" value="1"/>
</dbReference>
<name>A0AAN6TFV8_9PEZI</name>
<evidence type="ECO:0000256" key="11">
    <source>
        <dbReference type="ARBA" id="ARBA00023277"/>
    </source>
</evidence>
<evidence type="ECO:0000256" key="6">
    <source>
        <dbReference type="ARBA" id="ARBA00022525"/>
    </source>
</evidence>
<dbReference type="InterPro" id="IPR036881">
    <property type="entry name" value="Glyco_hydro_3_C_sf"/>
</dbReference>
<evidence type="ECO:0000256" key="1">
    <source>
        <dbReference type="ARBA" id="ARBA00000448"/>
    </source>
</evidence>
<keyword evidence="19" id="KW-1133">Transmembrane helix</keyword>
<evidence type="ECO:0000256" key="2">
    <source>
        <dbReference type="ARBA" id="ARBA00004613"/>
    </source>
</evidence>
<dbReference type="Gene3D" id="3.40.50.1700">
    <property type="entry name" value="Glycoside hydrolase family 3 C-terminal domain"/>
    <property type="match status" value="1"/>
</dbReference>
<feature type="transmembrane region" description="Helical" evidence="19">
    <location>
        <begin position="49"/>
        <end position="70"/>
    </location>
</feature>
<feature type="compositionally biased region" description="Low complexity" evidence="18">
    <location>
        <begin position="15"/>
        <end position="28"/>
    </location>
</feature>
<dbReference type="RefSeq" id="XP_064671195.1">
    <property type="nucleotide sequence ID" value="XM_064815007.1"/>
</dbReference>
<evidence type="ECO:0000256" key="4">
    <source>
        <dbReference type="ARBA" id="ARBA00005336"/>
    </source>
</evidence>
<evidence type="ECO:0000256" key="19">
    <source>
        <dbReference type="SAM" id="Phobius"/>
    </source>
</evidence>
<evidence type="ECO:0000256" key="15">
    <source>
        <dbReference type="ARBA" id="ARBA00078013"/>
    </source>
</evidence>
<evidence type="ECO:0000256" key="8">
    <source>
        <dbReference type="ARBA" id="ARBA00022801"/>
    </source>
</evidence>
<keyword evidence="9" id="KW-0136">Cellulose degradation</keyword>
<dbReference type="InterPro" id="IPR001764">
    <property type="entry name" value="Glyco_hydro_3_N"/>
</dbReference>
<evidence type="ECO:0000256" key="7">
    <source>
        <dbReference type="ARBA" id="ARBA00022729"/>
    </source>
</evidence>
<dbReference type="Pfam" id="PF14310">
    <property type="entry name" value="Fn3-like"/>
    <property type="match status" value="1"/>
</dbReference>
<reference evidence="21" key="1">
    <citation type="journal article" date="2023" name="Mol. Phylogenet. Evol.">
        <title>Genome-scale phylogeny and comparative genomics of the fungal order Sordariales.</title>
        <authorList>
            <person name="Hensen N."/>
            <person name="Bonometti L."/>
            <person name="Westerberg I."/>
            <person name="Brannstrom I.O."/>
            <person name="Guillou S."/>
            <person name="Cros-Aarteil S."/>
            <person name="Calhoun S."/>
            <person name="Haridas S."/>
            <person name="Kuo A."/>
            <person name="Mondo S."/>
            <person name="Pangilinan J."/>
            <person name="Riley R."/>
            <person name="LaButti K."/>
            <person name="Andreopoulos B."/>
            <person name="Lipzen A."/>
            <person name="Chen C."/>
            <person name="Yan M."/>
            <person name="Daum C."/>
            <person name="Ng V."/>
            <person name="Clum A."/>
            <person name="Steindorff A."/>
            <person name="Ohm R.A."/>
            <person name="Martin F."/>
            <person name="Silar P."/>
            <person name="Natvig D.O."/>
            <person name="Lalanne C."/>
            <person name="Gautier V."/>
            <person name="Ament-Velasquez S.L."/>
            <person name="Kruys A."/>
            <person name="Hutchinson M.I."/>
            <person name="Powell A.J."/>
            <person name="Barry K."/>
            <person name="Miller A.N."/>
            <person name="Grigoriev I.V."/>
            <person name="Debuchy R."/>
            <person name="Gladieux P."/>
            <person name="Hiltunen Thoren M."/>
            <person name="Johannesson H."/>
        </authorList>
    </citation>
    <scope>NUCLEOTIDE SEQUENCE</scope>
    <source>
        <strain evidence="21">CBS 508.74</strain>
    </source>
</reference>
<keyword evidence="10" id="KW-0325">Glycoprotein</keyword>
<comment type="subcellular location">
    <subcellularLocation>
        <location evidence="2">Secreted</location>
    </subcellularLocation>
</comment>
<keyword evidence="7" id="KW-0732">Signal</keyword>
<dbReference type="InterPro" id="IPR036962">
    <property type="entry name" value="Glyco_hydro_3_N_sf"/>
</dbReference>
<dbReference type="Gene3D" id="3.20.20.300">
    <property type="entry name" value="Glycoside hydrolase, family 3, N-terminal domain"/>
    <property type="match status" value="1"/>
</dbReference>
<evidence type="ECO:0000256" key="10">
    <source>
        <dbReference type="ARBA" id="ARBA00023180"/>
    </source>
</evidence>
<dbReference type="PANTHER" id="PTHR42715:SF5">
    <property type="entry name" value="BETA-GLUCOSIDASE M-RELATED"/>
    <property type="match status" value="1"/>
</dbReference>
<evidence type="ECO:0000313" key="22">
    <source>
        <dbReference type="Proteomes" id="UP001302812"/>
    </source>
</evidence>
<feature type="domain" description="Fibronectin type III-like" evidence="20">
    <location>
        <begin position="784"/>
        <end position="852"/>
    </location>
</feature>
<dbReference type="EC" id="3.2.1.21" evidence="5"/>
<dbReference type="PANTHER" id="PTHR42715">
    <property type="entry name" value="BETA-GLUCOSIDASE"/>
    <property type="match status" value="1"/>
</dbReference>
<reference evidence="21" key="2">
    <citation type="submission" date="2023-05" db="EMBL/GenBank/DDBJ databases">
        <authorList>
            <consortium name="Lawrence Berkeley National Laboratory"/>
            <person name="Steindorff A."/>
            <person name="Hensen N."/>
            <person name="Bonometti L."/>
            <person name="Westerberg I."/>
            <person name="Brannstrom I.O."/>
            <person name="Guillou S."/>
            <person name="Cros-Aarteil S."/>
            <person name="Calhoun S."/>
            <person name="Haridas S."/>
            <person name="Kuo A."/>
            <person name="Mondo S."/>
            <person name="Pangilinan J."/>
            <person name="Riley R."/>
            <person name="Labutti K."/>
            <person name="Andreopoulos B."/>
            <person name="Lipzen A."/>
            <person name="Chen C."/>
            <person name="Yanf M."/>
            <person name="Daum C."/>
            <person name="Ng V."/>
            <person name="Clum A."/>
            <person name="Ohm R."/>
            <person name="Martin F."/>
            <person name="Silar P."/>
            <person name="Natvig D."/>
            <person name="Lalanne C."/>
            <person name="Gautier V."/>
            <person name="Ament-Velasquez S.L."/>
            <person name="Kruys A."/>
            <person name="Hutchinson M.I."/>
            <person name="Powell A.J."/>
            <person name="Barry K."/>
            <person name="Miller A.N."/>
            <person name="Grigoriev I.V."/>
            <person name="Debuchy R."/>
            <person name="Gladieux P."/>
            <person name="Thoren M.H."/>
            <person name="Johannesson H."/>
        </authorList>
    </citation>
    <scope>NUCLEOTIDE SEQUENCE</scope>
    <source>
        <strain evidence="21">CBS 508.74</strain>
    </source>
</reference>
<comment type="pathway">
    <text evidence="3">Glycan metabolism; cellulose degradation.</text>
</comment>
<evidence type="ECO:0000256" key="9">
    <source>
        <dbReference type="ARBA" id="ARBA00023001"/>
    </source>
</evidence>